<dbReference type="GO" id="GO:0055085">
    <property type="term" value="P:transmembrane transport"/>
    <property type="evidence" value="ECO:0007669"/>
    <property type="project" value="InterPro"/>
</dbReference>
<dbReference type="EMBL" id="FOFU01000007">
    <property type="protein sequence ID" value="SEQ65096.1"/>
    <property type="molecule type" value="Genomic_DNA"/>
</dbReference>
<dbReference type="PANTHER" id="PTHR36838">
    <property type="entry name" value="AUXIN EFFLUX CARRIER FAMILY PROTEIN"/>
    <property type="match status" value="1"/>
</dbReference>
<accession>A0A1H9HS64</accession>
<feature type="transmembrane region" description="Helical" evidence="7">
    <location>
        <begin position="65"/>
        <end position="85"/>
    </location>
</feature>
<feature type="transmembrane region" description="Helical" evidence="7">
    <location>
        <begin position="94"/>
        <end position="113"/>
    </location>
</feature>
<evidence type="ECO:0000256" key="4">
    <source>
        <dbReference type="ARBA" id="ARBA00022692"/>
    </source>
</evidence>
<proteinExistence type="predicted"/>
<evidence type="ECO:0000256" key="7">
    <source>
        <dbReference type="SAM" id="Phobius"/>
    </source>
</evidence>
<keyword evidence="4 7" id="KW-0812">Transmembrane</keyword>
<evidence type="ECO:0000313" key="8">
    <source>
        <dbReference type="EMBL" id="SEQ65096.1"/>
    </source>
</evidence>
<sequence length="305" mass="33979">MYLLVMKQLITMALIALSGFIFAKIFKVEESQQKFLSKLLLYFINPFMVVKSFNLDFDADKLAQLGFVFVIALILHGVMILLGYFSSKEQVDRLAVCFTNCGFIGIPLIRGVFGDIGVFYLMGYLVVFNILIWTYGYYIMSGSINLKKIITNPNIIAVILGVAIFCSPWTLPEFIARPVTMIGDLNTAVSMILIGILLANFKPADGKKYALKIVKVSLLRHVACAVLNIGILFIVWKLFPNVPDCRILLFVALICSMCPAATTIPGFAVIFNRDETYASLIISFTSILCIFFLPSFVALAELIIK</sequence>
<comment type="subcellular location">
    <subcellularLocation>
        <location evidence="1">Membrane</location>
        <topology evidence="1">Multi-pass membrane protein</topology>
    </subcellularLocation>
</comment>
<feature type="transmembrane region" description="Helical" evidence="7">
    <location>
        <begin position="213"/>
        <end position="235"/>
    </location>
</feature>
<feature type="transmembrane region" description="Helical" evidence="7">
    <location>
        <begin position="35"/>
        <end position="53"/>
    </location>
</feature>
<evidence type="ECO:0000256" key="6">
    <source>
        <dbReference type="ARBA" id="ARBA00023136"/>
    </source>
</evidence>
<feature type="transmembrane region" description="Helical" evidence="7">
    <location>
        <begin position="247"/>
        <end position="271"/>
    </location>
</feature>
<keyword evidence="3" id="KW-1003">Cell membrane</keyword>
<feature type="transmembrane region" description="Helical" evidence="7">
    <location>
        <begin position="182"/>
        <end position="201"/>
    </location>
</feature>
<organism evidence="8 9">
    <name type="scientific">Treponema bryantii</name>
    <dbReference type="NCBI Taxonomy" id="163"/>
    <lineage>
        <taxon>Bacteria</taxon>
        <taxon>Pseudomonadati</taxon>
        <taxon>Spirochaetota</taxon>
        <taxon>Spirochaetia</taxon>
        <taxon>Spirochaetales</taxon>
        <taxon>Treponemataceae</taxon>
        <taxon>Treponema</taxon>
    </lineage>
</organism>
<dbReference type="AlphaFoldDB" id="A0A1H9HS64"/>
<evidence type="ECO:0000256" key="1">
    <source>
        <dbReference type="ARBA" id="ARBA00004141"/>
    </source>
</evidence>
<evidence type="ECO:0000256" key="3">
    <source>
        <dbReference type="ARBA" id="ARBA00022475"/>
    </source>
</evidence>
<keyword evidence="6 7" id="KW-0472">Membrane</keyword>
<dbReference type="Pfam" id="PF03547">
    <property type="entry name" value="Mem_trans"/>
    <property type="match status" value="2"/>
</dbReference>
<feature type="transmembrane region" description="Helical" evidence="7">
    <location>
        <begin position="278"/>
        <end position="304"/>
    </location>
</feature>
<gene>
    <name evidence="8" type="ORF">SAMN04487977_107135</name>
</gene>
<evidence type="ECO:0000256" key="2">
    <source>
        <dbReference type="ARBA" id="ARBA00022448"/>
    </source>
</evidence>
<evidence type="ECO:0000256" key="5">
    <source>
        <dbReference type="ARBA" id="ARBA00022989"/>
    </source>
</evidence>
<keyword evidence="9" id="KW-1185">Reference proteome</keyword>
<feature type="transmembrane region" description="Helical" evidence="7">
    <location>
        <begin position="6"/>
        <end position="23"/>
    </location>
</feature>
<dbReference type="OrthoDB" id="9798064at2"/>
<dbReference type="STRING" id="163.SAMN04487775_11427"/>
<dbReference type="Proteomes" id="UP000182360">
    <property type="component" value="Unassembled WGS sequence"/>
</dbReference>
<reference evidence="8 9" key="1">
    <citation type="submission" date="2016-10" db="EMBL/GenBank/DDBJ databases">
        <authorList>
            <person name="de Groot N.N."/>
        </authorList>
    </citation>
    <scope>NUCLEOTIDE SEQUENCE [LARGE SCALE GENOMIC DNA]</scope>
    <source>
        <strain evidence="8 9">B25</strain>
    </source>
</reference>
<dbReference type="PANTHER" id="PTHR36838:SF1">
    <property type="entry name" value="SLR1864 PROTEIN"/>
    <property type="match status" value="1"/>
</dbReference>
<protein>
    <recommendedName>
        <fullName evidence="10">Membrane transport protein</fullName>
    </recommendedName>
</protein>
<keyword evidence="5 7" id="KW-1133">Transmembrane helix</keyword>
<feature type="transmembrane region" description="Helical" evidence="7">
    <location>
        <begin position="119"/>
        <end position="138"/>
    </location>
</feature>
<evidence type="ECO:0008006" key="10">
    <source>
        <dbReference type="Google" id="ProtNLM"/>
    </source>
</evidence>
<dbReference type="GO" id="GO:0016020">
    <property type="term" value="C:membrane"/>
    <property type="evidence" value="ECO:0007669"/>
    <property type="project" value="UniProtKB-SubCell"/>
</dbReference>
<evidence type="ECO:0000313" key="9">
    <source>
        <dbReference type="Proteomes" id="UP000182360"/>
    </source>
</evidence>
<feature type="transmembrane region" description="Helical" evidence="7">
    <location>
        <begin position="150"/>
        <end position="170"/>
    </location>
</feature>
<keyword evidence="2" id="KW-0813">Transport</keyword>
<dbReference type="InterPro" id="IPR004776">
    <property type="entry name" value="Mem_transp_PIN-like"/>
</dbReference>
<name>A0A1H9HS64_9SPIR</name>